<organism evidence="2 3">
    <name type="scientific">Shewanella gaetbuli</name>
    <dbReference type="NCBI Taxonomy" id="220752"/>
    <lineage>
        <taxon>Bacteria</taxon>
        <taxon>Pseudomonadati</taxon>
        <taxon>Pseudomonadota</taxon>
        <taxon>Gammaproteobacteria</taxon>
        <taxon>Alteromonadales</taxon>
        <taxon>Shewanellaceae</taxon>
        <taxon>Shewanella</taxon>
    </lineage>
</organism>
<sequence>MNRKKKINQTLKSKAKKANKKLHSSNKPQYISKAQRVLIEQQEPSSSDAETVVATAELD</sequence>
<dbReference type="EMBL" id="JAKIKP010000017">
    <property type="protein sequence ID" value="MCL1144218.1"/>
    <property type="molecule type" value="Genomic_DNA"/>
</dbReference>
<dbReference type="Pfam" id="PF11661">
    <property type="entry name" value="DUF2986"/>
    <property type="match status" value="1"/>
</dbReference>
<protein>
    <submittedName>
        <fullName evidence="2">DUF2986 domain-containing protein</fullName>
    </submittedName>
</protein>
<dbReference type="AlphaFoldDB" id="A0A9X1ZLZ0"/>
<dbReference type="Proteomes" id="UP001139333">
    <property type="component" value="Unassembled WGS sequence"/>
</dbReference>
<evidence type="ECO:0000256" key="1">
    <source>
        <dbReference type="SAM" id="MobiDB-lite"/>
    </source>
</evidence>
<keyword evidence="3" id="KW-1185">Reference proteome</keyword>
<dbReference type="RefSeq" id="WP_248996886.1">
    <property type="nucleotide sequence ID" value="NZ_JAKIKP010000017.1"/>
</dbReference>
<evidence type="ECO:0000313" key="3">
    <source>
        <dbReference type="Proteomes" id="UP001139333"/>
    </source>
</evidence>
<dbReference type="InterPro" id="IPR021677">
    <property type="entry name" value="DUF2986"/>
</dbReference>
<reference evidence="2" key="1">
    <citation type="submission" date="2022-01" db="EMBL/GenBank/DDBJ databases">
        <title>Whole genome-based taxonomy of the Shewanellaceae.</title>
        <authorList>
            <person name="Martin-Rodriguez A.J."/>
        </authorList>
    </citation>
    <scope>NUCLEOTIDE SEQUENCE</scope>
    <source>
        <strain evidence="2">DSM 16422</strain>
    </source>
</reference>
<proteinExistence type="predicted"/>
<feature type="region of interest" description="Disordered" evidence="1">
    <location>
        <begin position="1"/>
        <end position="59"/>
    </location>
</feature>
<evidence type="ECO:0000313" key="2">
    <source>
        <dbReference type="EMBL" id="MCL1144218.1"/>
    </source>
</evidence>
<comment type="caution">
    <text evidence="2">The sequence shown here is derived from an EMBL/GenBank/DDBJ whole genome shotgun (WGS) entry which is preliminary data.</text>
</comment>
<accession>A0A9X1ZLZ0</accession>
<feature type="compositionally biased region" description="Basic residues" evidence="1">
    <location>
        <begin position="1"/>
        <end position="24"/>
    </location>
</feature>
<gene>
    <name evidence="2" type="ORF">L2672_16185</name>
</gene>
<name>A0A9X1ZLZ0_9GAMM</name>